<dbReference type="AlphaFoldDB" id="A0A2P6R4I8"/>
<organism evidence="1 2">
    <name type="scientific">Rosa chinensis</name>
    <name type="common">China rose</name>
    <dbReference type="NCBI Taxonomy" id="74649"/>
    <lineage>
        <taxon>Eukaryota</taxon>
        <taxon>Viridiplantae</taxon>
        <taxon>Streptophyta</taxon>
        <taxon>Embryophyta</taxon>
        <taxon>Tracheophyta</taxon>
        <taxon>Spermatophyta</taxon>
        <taxon>Magnoliopsida</taxon>
        <taxon>eudicotyledons</taxon>
        <taxon>Gunneridae</taxon>
        <taxon>Pentapetalae</taxon>
        <taxon>rosids</taxon>
        <taxon>fabids</taxon>
        <taxon>Rosales</taxon>
        <taxon>Rosaceae</taxon>
        <taxon>Rosoideae</taxon>
        <taxon>Rosoideae incertae sedis</taxon>
        <taxon>Rosa</taxon>
    </lineage>
</organism>
<gene>
    <name evidence="1" type="ORF">RchiOBHm_Chr4g0445911</name>
</gene>
<name>A0A2P6R4I8_ROSCH</name>
<dbReference type="Proteomes" id="UP000238479">
    <property type="component" value="Chromosome 4"/>
</dbReference>
<dbReference type="EMBL" id="PDCK01000042">
    <property type="protein sequence ID" value="PRQ41345.1"/>
    <property type="molecule type" value="Genomic_DNA"/>
</dbReference>
<accession>A0A2P6R4I8</accession>
<evidence type="ECO:0000313" key="1">
    <source>
        <dbReference type="EMBL" id="PRQ41345.1"/>
    </source>
</evidence>
<protein>
    <submittedName>
        <fullName evidence="1">Uncharacterized protein</fullName>
    </submittedName>
</protein>
<sequence length="44" mass="5268">MARFQAYHNLMAFRRCSRIGTWQLFLWFSPTDKLVVQSVHDGRP</sequence>
<proteinExistence type="predicted"/>
<keyword evidence="2" id="KW-1185">Reference proteome</keyword>
<dbReference type="Gramene" id="PRQ41345">
    <property type="protein sequence ID" value="PRQ41345"/>
    <property type="gene ID" value="RchiOBHm_Chr4g0445911"/>
</dbReference>
<evidence type="ECO:0000313" key="2">
    <source>
        <dbReference type="Proteomes" id="UP000238479"/>
    </source>
</evidence>
<comment type="caution">
    <text evidence="1">The sequence shown here is derived from an EMBL/GenBank/DDBJ whole genome shotgun (WGS) entry which is preliminary data.</text>
</comment>
<reference evidence="1 2" key="1">
    <citation type="journal article" date="2018" name="Nat. Genet.">
        <title>The Rosa genome provides new insights in the design of modern roses.</title>
        <authorList>
            <person name="Bendahmane M."/>
        </authorList>
    </citation>
    <scope>NUCLEOTIDE SEQUENCE [LARGE SCALE GENOMIC DNA]</scope>
    <source>
        <strain evidence="2">cv. Old Blush</strain>
    </source>
</reference>